<reference evidence="3" key="2">
    <citation type="submission" date="2022-06" db="UniProtKB">
        <authorList>
            <consortium name="EnsemblMetazoa"/>
        </authorList>
    </citation>
    <scope>IDENTIFICATION</scope>
    <source>
        <strain evidence="3">PS312</strain>
    </source>
</reference>
<protein>
    <submittedName>
        <fullName evidence="3">Uncharacterized protein</fullName>
    </submittedName>
</protein>
<accession>A0A2A6BH15</accession>
<feature type="chain" id="PRO_5044229157" evidence="2">
    <location>
        <begin position="17"/>
        <end position="139"/>
    </location>
</feature>
<accession>A0A8R1UIB5</accession>
<sequence>MKLCILLGAILLCAYAAPLLSDTDGHLIEVLKKHVVIGSAAGNGGNGGDGGHGGDGGDGNGGNGGNGGHGGNGGNGGRKKRQVIVNCAPGGVVTKLPLGEVEDEIATERQRDKRQVIINCGVSGRRTTTTTNGYSHGGK</sequence>
<keyword evidence="4" id="KW-1185">Reference proteome</keyword>
<gene>
    <name evidence="3" type="primary">WBGene00204412</name>
</gene>
<feature type="signal peptide" evidence="2">
    <location>
        <begin position="1"/>
        <end position="16"/>
    </location>
</feature>
<feature type="compositionally biased region" description="Gly residues" evidence="1">
    <location>
        <begin position="44"/>
        <end position="76"/>
    </location>
</feature>
<proteinExistence type="predicted"/>
<reference evidence="4" key="1">
    <citation type="journal article" date="2008" name="Nat. Genet.">
        <title>The Pristionchus pacificus genome provides a unique perspective on nematode lifestyle and parasitism.</title>
        <authorList>
            <person name="Dieterich C."/>
            <person name="Clifton S.W."/>
            <person name="Schuster L.N."/>
            <person name="Chinwalla A."/>
            <person name="Delehaunty K."/>
            <person name="Dinkelacker I."/>
            <person name="Fulton L."/>
            <person name="Fulton R."/>
            <person name="Godfrey J."/>
            <person name="Minx P."/>
            <person name="Mitreva M."/>
            <person name="Roeseler W."/>
            <person name="Tian H."/>
            <person name="Witte H."/>
            <person name="Yang S.P."/>
            <person name="Wilson R.K."/>
            <person name="Sommer R.J."/>
        </authorList>
    </citation>
    <scope>NUCLEOTIDE SEQUENCE [LARGE SCALE GENOMIC DNA]</scope>
    <source>
        <strain evidence="4">PS312</strain>
    </source>
</reference>
<feature type="region of interest" description="Disordered" evidence="1">
    <location>
        <begin position="44"/>
        <end position="80"/>
    </location>
</feature>
<evidence type="ECO:0000256" key="2">
    <source>
        <dbReference type="SAM" id="SignalP"/>
    </source>
</evidence>
<keyword evidence="2" id="KW-0732">Signal</keyword>
<name>A0A2A6BH15_PRIPA</name>
<dbReference type="EnsemblMetazoa" id="PPA31547.1">
    <property type="protein sequence ID" value="PPA31547.1"/>
    <property type="gene ID" value="WBGene00204412"/>
</dbReference>
<evidence type="ECO:0000313" key="3">
    <source>
        <dbReference type="EnsemblMetazoa" id="PPA31547.1"/>
    </source>
</evidence>
<organism evidence="3 4">
    <name type="scientific">Pristionchus pacificus</name>
    <name type="common">Parasitic nematode worm</name>
    <dbReference type="NCBI Taxonomy" id="54126"/>
    <lineage>
        <taxon>Eukaryota</taxon>
        <taxon>Metazoa</taxon>
        <taxon>Ecdysozoa</taxon>
        <taxon>Nematoda</taxon>
        <taxon>Chromadorea</taxon>
        <taxon>Rhabditida</taxon>
        <taxon>Rhabditina</taxon>
        <taxon>Diplogasteromorpha</taxon>
        <taxon>Diplogasteroidea</taxon>
        <taxon>Neodiplogasteridae</taxon>
        <taxon>Pristionchus</taxon>
    </lineage>
</organism>
<dbReference type="AlphaFoldDB" id="A0A2A6BH15"/>
<dbReference type="Proteomes" id="UP000005239">
    <property type="component" value="Unassembled WGS sequence"/>
</dbReference>
<evidence type="ECO:0000256" key="1">
    <source>
        <dbReference type="SAM" id="MobiDB-lite"/>
    </source>
</evidence>
<evidence type="ECO:0000313" key="4">
    <source>
        <dbReference type="Proteomes" id="UP000005239"/>
    </source>
</evidence>